<reference evidence="2" key="1">
    <citation type="submission" date="2025-08" db="UniProtKB">
        <authorList>
            <consortium name="Ensembl"/>
        </authorList>
    </citation>
    <scope>IDENTIFICATION</scope>
</reference>
<protein>
    <recommendedName>
        <fullName evidence="4">UBC core domain-containing protein</fullName>
    </recommendedName>
</protein>
<organism evidence="2 3">
    <name type="scientific">Piliocolobus tephrosceles</name>
    <name type="common">Ugandan red Colobus</name>
    <dbReference type="NCBI Taxonomy" id="591936"/>
    <lineage>
        <taxon>Eukaryota</taxon>
        <taxon>Metazoa</taxon>
        <taxon>Chordata</taxon>
        <taxon>Craniata</taxon>
        <taxon>Vertebrata</taxon>
        <taxon>Euteleostomi</taxon>
        <taxon>Mammalia</taxon>
        <taxon>Eutheria</taxon>
        <taxon>Euarchontoglires</taxon>
        <taxon>Primates</taxon>
        <taxon>Haplorrhini</taxon>
        <taxon>Catarrhini</taxon>
        <taxon>Cercopithecidae</taxon>
        <taxon>Colobinae</taxon>
        <taxon>Piliocolobus</taxon>
    </lineage>
</organism>
<sequence>MCITCRFLTYLFGPWPSSQCSADLVRNDKCYWQVTIMGPDSPYQVALKPLKIAFKIIYHPHVNSNGNICLDNLTSM</sequence>
<evidence type="ECO:0000313" key="2">
    <source>
        <dbReference type="Ensembl" id="ENSPTEP00000030758.1"/>
    </source>
</evidence>
<feature type="active site" description="Glycyl thioester intermediate" evidence="1">
    <location>
        <position position="69"/>
    </location>
</feature>
<dbReference type="Proteomes" id="UP000694416">
    <property type="component" value="Unplaced"/>
</dbReference>
<dbReference type="PROSITE" id="PS00183">
    <property type="entry name" value="UBC_1"/>
    <property type="match status" value="1"/>
</dbReference>
<dbReference type="InterPro" id="IPR016135">
    <property type="entry name" value="UBQ-conjugating_enzyme/RWD"/>
</dbReference>
<accession>A0A8C9I7Q6</accession>
<keyword evidence="3" id="KW-1185">Reference proteome</keyword>
<dbReference type="AlphaFoldDB" id="A0A8C9I7Q6"/>
<dbReference type="Gene3D" id="3.10.110.10">
    <property type="entry name" value="Ubiquitin Conjugating Enzyme"/>
    <property type="match status" value="1"/>
</dbReference>
<name>A0A8C9I7Q6_9PRIM</name>
<dbReference type="InterPro" id="IPR023313">
    <property type="entry name" value="UBQ-conjugating_AS"/>
</dbReference>
<evidence type="ECO:0000256" key="1">
    <source>
        <dbReference type="PROSITE-ProRule" id="PRU10133"/>
    </source>
</evidence>
<dbReference type="SUPFAM" id="SSF54495">
    <property type="entry name" value="UBC-like"/>
    <property type="match status" value="1"/>
</dbReference>
<evidence type="ECO:0008006" key="4">
    <source>
        <dbReference type="Google" id="ProtNLM"/>
    </source>
</evidence>
<dbReference type="Ensembl" id="ENSPTET00000042543.1">
    <property type="protein sequence ID" value="ENSPTEP00000030758.1"/>
    <property type="gene ID" value="ENSPTEG00000029895.1"/>
</dbReference>
<proteinExistence type="predicted"/>
<evidence type="ECO:0000313" key="3">
    <source>
        <dbReference type="Proteomes" id="UP000694416"/>
    </source>
</evidence>
<reference evidence="2" key="2">
    <citation type="submission" date="2025-09" db="UniProtKB">
        <authorList>
            <consortium name="Ensembl"/>
        </authorList>
    </citation>
    <scope>IDENTIFICATION</scope>
</reference>